<dbReference type="GO" id="GO:0006397">
    <property type="term" value="P:mRNA processing"/>
    <property type="evidence" value="ECO:0007669"/>
    <property type="project" value="UniProtKB-KW"/>
</dbReference>
<keyword evidence="4" id="KW-0547">Nucleotide-binding</keyword>
<dbReference type="GO" id="GO:0003723">
    <property type="term" value="F:RNA binding"/>
    <property type="evidence" value="ECO:0007669"/>
    <property type="project" value="TreeGrafter"/>
</dbReference>
<keyword evidence="3" id="KW-0378">Hydrolase</keyword>
<evidence type="ECO:0000313" key="7">
    <source>
        <dbReference type="EMBL" id="KAL0000417.1"/>
    </source>
</evidence>
<keyword evidence="5" id="KW-0508">mRNA splicing</keyword>
<accession>A0AAW2CQQ3</accession>
<dbReference type="GO" id="GO:0016787">
    <property type="term" value="F:hydrolase activity"/>
    <property type="evidence" value="ECO:0007669"/>
    <property type="project" value="UniProtKB-KW"/>
</dbReference>
<proteinExistence type="predicted"/>
<dbReference type="GO" id="GO:0008380">
    <property type="term" value="P:RNA splicing"/>
    <property type="evidence" value="ECO:0007669"/>
    <property type="project" value="UniProtKB-KW"/>
</dbReference>
<evidence type="ECO:0000256" key="1">
    <source>
        <dbReference type="ARBA" id="ARBA00012552"/>
    </source>
</evidence>
<organism evidence="7 8">
    <name type="scientific">Lithocarpus litseifolius</name>
    <dbReference type="NCBI Taxonomy" id="425828"/>
    <lineage>
        <taxon>Eukaryota</taxon>
        <taxon>Viridiplantae</taxon>
        <taxon>Streptophyta</taxon>
        <taxon>Embryophyta</taxon>
        <taxon>Tracheophyta</taxon>
        <taxon>Spermatophyta</taxon>
        <taxon>Magnoliopsida</taxon>
        <taxon>eudicotyledons</taxon>
        <taxon>Gunneridae</taxon>
        <taxon>Pentapetalae</taxon>
        <taxon>rosids</taxon>
        <taxon>fabids</taxon>
        <taxon>Fagales</taxon>
        <taxon>Fagaceae</taxon>
        <taxon>Lithocarpus</taxon>
    </lineage>
</organism>
<dbReference type="Proteomes" id="UP001459277">
    <property type="component" value="Unassembled WGS sequence"/>
</dbReference>
<dbReference type="AlphaFoldDB" id="A0AAW2CQQ3"/>
<dbReference type="InterPro" id="IPR027417">
    <property type="entry name" value="P-loop_NTPase"/>
</dbReference>
<gene>
    <name evidence="7" type="ORF">SO802_014198</name>
</gene>
<evidence type="ECO:0000256" key="6">
    <source>
        <dbReference type="ARBA" id="ARBA00047984"/>
    </source>
</evidence>
<dbReference type="GO" id="GO:0003724">
    <property type="term" value="F:RNA helicase activity"/>
    <property type="evidence" value="ECO:0007669"/>
    <property type="project" value="UniProtKB-EC"/>
</dbReference>
<evidence type="ECO:0000256" key="5">
    <source>
        <dbReference type="ARBA" id="ARBA00023187"/>
    </source>
</evidence>
<evidence type="ECO:0000313" key="8">
    <source>
        <dbReference type="Proteomes" id="UP001459277"/>
    </source>
</evidence>
<keyword evidence="4" id="KW-0347">Helicase</keyword>
<evidence type="ECO:0000256" key="2">
    <source>
        <dbReference type="ARBA" id="ARBA00022664"/>
    </source>
</evidence>
<dbReference type="Gene3D" id="3.40.50.300">
    <property type="entry name" value="P-loop containing nucleotide triphosphate hydrolases"/>
    <property type="match status" value="1"/>
</dbReference>
<evidence type="ECO:0000256" key="4">
    <source>
        <dbReference type="ARBA" id="ARBA00022806"/>
    </source>
</evidence>
<keyword evidence="4" id="KW-0067">ATP-binding</keyword>
<dbReference type="EC" id="3.6.4.13" evidence="1"/>
<dbReference type="EMBL" id="JAZDWU010000005">
    <property type="protein sequence ID" value="KAL0000417.1"/>
    <property type="molecule type" value="Genomic_DNA"/>
</dbReference>
<protein>
    <recommendedName>
        <fullName evidence="1">RNA helicase</fullName>
        <ecNumber evidence="1">3.6.4.13</ecNumber>
    </recommendedName>
</protein>
<dbReference type="PANTHER" id="PTHR18934:SF109">
    <property type="entry name" value="ATP-DEPENDENT RNA HELICASE DHX15 HOMOLOG"/>
    <property type="match status" value="1"/>
</dbReference>
<dbReference type="PANTHER" id="PTHR18934">
    <property type="entry name" value="ATP-DEPENDENT RNA HELICASE"/>
    <property type="match status" value="1"/>
</dbReference>
<keyword evidence="8" id="KW-1185">Reference proteome</keyword>
<keyword evidence="2" id="KW-0507">mRNA processing</keyword>
<dbReference type="SUPFAM" id="SSF52540">
    <property type="entry name" value="P-loop containing nucleoside triphosphate hydrolases"/>
    <property type="match status" value="1"/>
</dbReference>
<comment type="caution">
    <text evidence="7">The sequence shown here is derived from an EMBL/GenBank/DDBJ whole genome shotgun (WGS) entry which is preliminary data.</text>
</comment>
<dbReference type="CDD" id="cd18791">
    <property type="entry name" value="SF2_C_RHA"/>
    <property type="match status" value="1"/>
</dbReference>
<sequence>MEWYRHPYRAVYQVKDDGTIPGVILPITSLCNSGVVHLARCQAYKHESHARRLDSNHLIYLSHGFCLLSHALCHVLQPWNLHSRPGFHFYQSYFDAPLMKVPGRLHPVEIFYTEEPESDYLDAAIRAVVQIHTSETPGDVLVFLTGKEEIEDACRKLTKKVANMGDQVGPVKQKIFEPALPPVKECGPAGRKIVVSTNIAETSLTIDGSM</sequence>
<evidence type="ECO:0000256" key="3">
    <source>
        <dbReference type="ARBA" id="ARBA00022801"/>
    </source>
</evidence>
<name>A0AAW2CQQ3_9ROSI</name>
<reference evidence="7 8" key="1">
    <citation type="submission" date="2024-01" db="EMBL/GenBank/DDBJ databases">
        <title>A telomere-to-telomere, gap-free genome of sweet tea (Lithocarpus litseifolius).</title>
        <authorList>
            <person name="Zhou J."/>
        </authorList>
    </citation>
    <scope>NUCLEOTIDE SEQUENCE [LARGE SCALE GENOMIC DNA]</scope>
    <source>
        <strain evidence="7">Zhou-2022a</strain>
        <tissue evidence="7">Leaf</tissue>
    </source>
</reference>
<comment type="catalytic activity">
    <reaction evidence="6">
        <text>ATP + H2O = ADP + phosphate + H(+)</text>
        <dbReference type="Rhea" id="RHEA:13065"/>
        <dbReference type="ChEBI" id="CHEBI:15377"/>
        <dbReference type="ChEBI" id="CHEBI:15378"/>
        <dbReference type="ChEBI" id="CHEBI:30616"/>
        <dbReference type="ChEBI" id="CHEBI:43474"/>
        <dbReference type="ChEBI" id="CHEBI:456216"/>
        <dbReference type="EC" id="3.6.4.13"/>
    </reaction>
</comment>